<dbReference type="GeneID" id="4353501"/>
<feature type="region of interest" description="Disordered" evidence="1">
    <location>
        <begin position="100"/>
        <end position="124"/>
    </location>
</feature>
<dbReference type="OrthoDB" id="405906at2759"/>
<evidence type="ECO:0000259" key="2">
    <source>
        <dbReference type="Pfam" id="PF06985"/>
    </source>
</evidence>
<dbReference type="PANTHER" id="PTHR33112">
    <property type="entry name" value="DOMAIN PROTEIN, PUTATIVE-RELATED"/>
    <property type="match status" value="1"/>
</dbReference>
<sequence>MNFAISSVHEVNGEYFPPGDFHKDCHTPKMELCGLCKELDLSPLLPTLGEADKTEGAEWSRHKFARVDYILGHATTCALCRLIGGVLVYLFCERGGDEHNGGAPGEDLSKASPTDSDDDSDDDEDVEMLGKLVTALVVDGDLLSSEQQLRDLAPRFTVSVHLNQKLTLKGGPTHQIDLTVEGPHTIIQPPSLVALQDNPPYGCGSARRVDPQQVDYQKLKQWIHICEDHHQGCKPPITWTQPRAKSSDMNGVHPFMVIDVIEQRVVTAPPDCRYAALSYVWGPIEMQFQVQQANLAAVSAEFGLAGVETELPETIKDAMQLVKEIGERYLWVDNMCIVQNDQTSKNYWIHEMAAVYAGAVVTIVAAAGVDSSAGLPGVRRGTRQYPQFAEEVKPGLTLATLGSQTTLVEDSKYSSRGWTFQERMLSTRNLVFLPNEAFFECRQAVFVEEIACEDASFSYEEHDQIYDLGVLSPFKQLAEGSDNYSTLVEMYTSRCFSNESDALNAFAGMLRVLSLEMRSHFLCGHPIEDFGETLLWTLDRDDVHNGTRRKGFPSWAWSGWTGEKQISNIPWLVESTESDESELSDVGEGDSVRSFIWWRAEVQDDCYQISSPTHNLQEALQTCIDGEQLLTFDQPDYSYLPYLPRYSDTLQQVRLRFWTIVAPFRLSRKSMPFIMNSDSEPESDDFEGSSVSIGAPRFFSIWGENDTWCGEVVDCCGDAMLTGDPTVYELVILGLYFGSLSAMVVKWEAGVAERIGLARLFMNALNAVLEPGIQWREIVLG</sequence>
<dbReference type="eggNOG" id="ENOG502SKX3">
    <property type="taxonomic scope" value="Eukaryota"/>
</dbReference>
<feature type="compositionally biased region" description="Acidic residues" evidence="1">
    <location>
        <begin position="115"/>
        <end position="124"/>
    </location>
</feature>
<proteinExistence type="predicted"/>
<dbReference type="AlphaFoldDB" id="Q0CDC4"/>
<reference evidence="4" key="1">
    <citation type="submission" date="2005-09" db="EMBL/GenBank/DDBJ databases">
        <title>Annotation of the Aspergillus terreus NIH2624 genome.</title>
        <authorList>
            <person name="Birren B.W."/>
            <person name="Lander E.S."/>
            <person name="Galagan J.E."/>
            <person name="Nusbaum C."/>
            <person name="Devon K."/>
            <person name="Henn M."/>
            <person name="Ma L.-J."/>
            <person name="Jaffe D.B."/>
            <person name="Butler J."/>
            <person name="Alvarez P."/>
            <person name="Gnerre S."/>
            <person name="Grabherr M."/>
            <person name="Kleber M."/>
            <person name="Mauceli E.W."/>
            <person name="Brockman W."/>
            <person name="Rounsley S."/>
            <person name="Young S.K."/>
            <person name="LaButti K."/>
            <person name="Pushparaj V."/>
            <person name="DeCaprio D."/>
            <person name="Crawford M."/>
            <person name="Koehrsen M."/>
            <person name="Engels R."/>
            <person name="Montgomery P."/>
            <person name="Pearson M."/>
            <person name="Howarth C."/>
            <person name="Larson L."/>
            <person name="Luoma S."/>
            <person name="White J."/>
            <person name="Alvarado L."/>
            <person name="Kodira C.D."/>
            <person name="Zeng Q."/>
            <person name="Oleary S."/>
            <person name="Yandava C."/>
            <person name="Denning D.W."/>
            <person name="Nierman W.C."/>
            <person name="Milne T."/>
            <person name="Madden K."/>
        </authorList>
    </citation>
    <scope>NUCLEOTIDE SEQUENCE [LARGE SCALE GENOMIC DNA]</scope>
    <source>
        <strain evidence="4">NIH 2624 / FGSC A1156</strain>
    </source>
</reference>
<dbReference type="Pfam" id="PF06985">
    <property type="entry name" value="HET"/>
    <property type="match status" value="1"/>
</dbReference>
<evidence type="ECO:0000313" key="4">
    <source>
        <dbReference type="Proteomes" id="UP000007963"/>
    </source>
</evidence>
<dbReference type="RefSeq" id="XP_001216931.1">
    <property type="nucleotide sequence ID" value="XM_001216931.1"/>
</dbReference>
<gene>
    <name evidence="3" type="ORF">ATEG_08310</name>
</gene>
<dbReference type="STRING" id="341663.Q0CDC4"/>
<dbReference type="EMBL" id="CH476605">
    <property type="protein sequence ID" value="EAU31483.1"/>
    <property type="molecule type" value="Genomic_DNA"/>
</dbReference>
<protein>
    <recommendedName>
        <fullName evidence="2">Heterokaryon incompatibility domain-containing protein</fullName>
    </recommendedName>
</protein>
<evidence type="ECO:0000256" key="1">
    <source>
        <dbReference type="SAM" id="MobiDB-lite"/>
    </source>
</evidence>
<evidence type="ECO:0000313" key="3">
    <source>
        <dbReference type="EMBL" id="EAU31483.1"/>
    </source>
</evidence>
<name>Q0CDC4_ASPTN</name>
<accession>Q0CDC4</accession>
<dbReference type="HOGENOM" id="CLU_003953_5_0_1"/>
<organism evidence="3 4">
    <name type="scientific">Aspergillus terreus (strain NIH 2624 / FGSC A1156)</name>
    <dbReference type="NCBI Taxonomy" id="341663"/>
    <lineage>
        <taxon>Eukaryota</taxon>
        <taxon>Fungi</taxon>
        <taxon>Dikarya</taxon>
        <taxon>Ascomycota</taxon>
        <taxon>Pezizomycotina</taxon>
        <taxon>Eurotiomycetes</taxon>
        <taxon>Eurotiomycetidae</taxon>
        <taxon>Eurotiales</taxon>
        <taxon>Aspergillaceae</taxon>
        <taxon>Aspergillus</taxon>
        <taxon>Aspergillus subgen. Circumdati</taxon>
    </lineage>
</organism>
<dbReference type="Proteomes" id="UP000007963">
    <property type="component" value="Unassembled WGS sequence"/>
</dbReference>
<feature type="domain" description="Heterokaryon incompatibility" evidence="2">
    <location>
        <begin position="274"/>
        <end position="422"/>
    </location>
</feature>
<dbReference type="InterPro" id="IPR010730">
    <property type="entry name" value="HET"/>
</dbReference>
<dbReference type="PANTHER" id="PTHR33112:SF16">
    <property type="entry name" value="HETEROKARYON INCOMPATIBILITY DOMAIN-CONTAINING PROTEIN"/>
    <property type="match status" value="1"/>
</dbReference>
<dbReference type="VEuPathDB" id="FungiDB:ATEG_08310"/>